<dbReference type="Gene3D" id="2.60.40.640">
    <property type="match status" value="2"/>
</dbReference>
<evidence type="ECO:0000256" key="1">
    <source>
        <dbReference type="ARBA" id="ARBA00005298"/>
    </source>
</evidence>
<evidence type="ECO:0000259" key="3">
    <source>
        <dbReference type="SMART" id="SM01017"/>
    </source>
</evidence>
<dbReference type="PANTHER" id="PTHR11188">
    <property type="entry name" value="ARRESTIN DOMAIN CONTAINING PROTEIN"/>
    <property type="match status" value="1"/>
</dbReference>
<accession>A0A6P6Y4Y0</accession>
<dbReference type="InterPro" id="IPR011022">
    <property type="entry name" value="Arrestin_C-like"/>
</dbReference>
<name>A0A6P6Y4Y0_DERPT</name>
<evidence type="ECO:0000256" key="2">
    <source>
        <dbReference type="SAM" id="MobiDB-lite"/>
    </source>
</evidence>
<proteinExistence type="inferred from homology"/>
<evidence type="ECO:0000313" key="4">
    <source>
        <dbReference type="Proteomes" id="UP000515146"/>
    </source>
</evidence>
<dbReference type="Pfam" id="PF00339">
    <property type="entry name" value="Arrestin_N"/>
    <property type="match status" value="1"/>
</dbReference>
<dbReference type="AlphaFoldDB" id="A0A6P6Y4Y0"/>
<dbReference type="Pfam" id="PF02752">
    <property type="entry name" value="Arrestin_C"/>
    <property type="match status" value="1"/>
</dbReference>
<dbReference type="InParanoid" id="A0A6P6Y4Y0"/>
<keyword evidence="4" id="KW-1185">Reference proteome</keyword>
<dbReference type="InterPro" id="IPR011021">
    <property type="entry name" value="Arrestin-like_N"/>
</dbReference>
<sequence length="367" mass="41981">MNRNLIIKDVEIFLDRDRKIYEMDEMVHGKLRISFQGELHLSKLRIGIVCMSKIRNADDTFDQKKLLEEFYELPRAVSSQILRSGRHEIPFRFRLPNDSESPPSFDGRYGCINYFVECIIDKEGELGHRYGVEIKLENPVRKSLMLSVSGSSEKDLGLFCFGSGSVSIEAIISRKGHVAGKLFVCVTYNYYLSIFSKKQGETIKLKTLINNTSTLKVQPRAALYQTQIFMSGDRHRTLEIVLVDPINGSEVDPTEVIEDIIEIPIPTRAQLTMKSTIITIKYFVHVTLDIPHNIDLHINLPIVITNKSSMLEARELEQKQQQQHQSLNRHLNSFEDKPKSRKILGIASKARQASTSSSNYDDTDEFE</sequence>
<comment type="similarity">
    <text evidence="1">Belongs to the arrestin family.</text>
</comment>
<feature type="compositionally biased region" description="Polar residues" evidence="2">
    <location>
        <begin position="351"/>
        <end position="360"/>
    </location>
</feature>
<dbReference type="KEGG" id="dpte:113793630"/>
<evidence type="ECO:0000313" key="5">
    <source>
        <dbReference type="RefSeq" id="XP_027199484.1"/>
    </source>
</evidence>
<dbReference type="OMA" id="SIIQMEY"/>
<dbReference type="InterPro" id="IPR050357">
    <property type="entry name" value="Arrestin_domain-protein"/>
</dbReference>
<feature type="domain" description="Arrestin C-terminal-like" evidence="3">
    <location>
        <begin position="162"/>
        <end position="309"/>
    </location>
</feature>
<dbReference type="InterPro" id="IPR014756">
    <property type="entry name" value="Ig_E-set"/>
</dbReference>
<dbReference type="PANTHER" id="PTHR11188:SF17">
    <property type="entry name" value="FI21816P1"/>
    <property type="match status" value="1"/>
</dbReference>
<organism evidence="4 5">
    <name type="scientific">Dermatophagoides pteronyssinus</name>
    <name type="common">European house dust mite</name>
    <dbReference type="NCBI Taxonomy" id="6956"/>
    <lineage>
        <taxon>Eukaryota</taxon>
        <taxon>Metazoa</taxon>
        <taxon>Ecdysozoa</taxon>
        <taxon>Arthropoda</taxon>
        <taxon>Chelicerata</taxon>
        <taxon>Arachnida</taxon>
        <taxon>Acari</taxon>
        <taxon>Acariformes</taxon>
        <taxon>Sarcoptiformes</taxon>
        <taxon>Astigmata</taxon>
        <taxon>Psoroptidia</taxon>
        <taxon>Analgoidea</taxon>
        <taxon>Pyroglyphidae</taxon>
        <taxon>Dermatophagoidinae</taxon>
        <taxon>Dermatophagoides</taxon>
    </lineage>
</organism>
<dbReference type="InterPro" id="IPR014752">
    <property type="entry name" value="Arrestin-like_C"/>
</dbReference>
<dbReference type="Proteomes" id="UP000515146">
    <property type="component" value="Unplaced"/>
</dbReference>
<dbReference type="SUPFAM" id="SSF81296">
    <property type="entry name" value="E set domains"/>
    <property type="match status" value="2"/>
</dbReference>
<protein>
    <submittedName>
        <fullName evidence="5">Arrestin domain-containing protein 3-like isoform X1</fullName>
    </submittedName>
</protein>
<dbReference type="OrthoDB" id="6489733at2759"/>
<gene>
    <name evidence="5" type="primary">LOC113793630</name>
</gene>
<dbReference type="SMART" id="SM01017">
    <property type="entry name" value="Arrestin_C"/>
    <property type="match status" value="1"/>
</dbReference>
<dbReference type="RefSeq" id="XP_027199484.1">
    <property type="nucleotide sequence ID" value="XM_027343683.1"/>
</dbReference>
<dbReference type="GO" id="GO:0005737">
    <property type="term" value="C:cytoplasm"/>
    <property type="evidence" value="ECO:0007669"/>
    <property type="project" value="TreeGrafter"/>
</dbReference>
<dbReference type="GO" id="GO:0015031">
    <property type="term" value="P:protein transport"/>
    <property type="evidence" value="ECO:0007669"/>
    <property type="project" value="TreeGrafter"/>
</dbReference>
<feature type="region of interest" description="Disordered" evidence="2">
    <location>
        <begin position="316"/>
        <end position="367"/>
    </location>
</feature>
<reference evidence="5" key="1">
    <citation type="submission" date="2025-08" db="UniProtKB">
        <authorList>
            <consortium name="RefSeq"/>
        </authorList>
    </citation>
    <scope>IDENTIFICATION</scope>
    <source>
        <strain evidence="5">Airmid</strain>
    </source>
</reference>